<evidence type="ECO:0000259" key="3">
    <source>
        <dbReference type="SMART" id="SM00978"/>
    </source>
</evidence>
<dbReference type="InterPro" id="IPR032710">
    <property type="entry name" value="NTF2-like_dom_sf"/>
</dbReference>
<keyword evidence="5" id="KW-1185">Reference proteome</keyword>
<evidence type="ECO:0000256" key="1">
    <source>
        <dbReference type="SAM" id="MobiDB-lite"/>
    </source>
</evidence>
<dbReference type="PANTHER" id="PTHR41542:SF1">
    <property type="entry name" value="BLL5807 PROTEIN"/>
    <property type="match status" value="1"/>
</dbReference>
<keyword evidence="2" id="KW-0472">Membrane</keyword>
<dbReference type="PANTHER" id="PTHR41542">
    <property type="entry name" value="BLL5807 PROTEIN"/>
    <property type="match status" value="1"/>
</dbReference>
<proteinExistence type="predicted"/>
<sequence>MPGIWETHMTFSQRSRTLFKTLAVMLALALPTALVISSADARVGGGMSSGSRGSRTYSAPPSTTTAPGSTSQFNRTYTQPGAGMNSAAAAPARGGLFGRAGGFMGGLAAGFLGAGLLGMLFGGGLFGGLGGLSSIIGLIIQIALVVLVVRLAMSWWQRRHSQQAAYANADASSGQGPQPNYRSGLGGGSVGGGLGGGLGGFGFGGANNAPLEIKPDDYEAFERLLGDVQAAWSNEDVAKLHTLATPEMVSYFEQDLGQNRARNVVNKVTNVKLLQGDLAEAWREGETEYATVALRFALTDKTLDRNSGTVVAGSEQPGEATEIWTFARRPGSGWELSAIQQTN</sequence>
<dbReference type="SMART" id="SM00978">
    <property type="entry name" value="Tim44"/>
    <property type="match status" value="1"/>
</dbReference>
<gene>
    <name evidence="4" type="ORF">BjapCC829_30540</name>
</gene>
<dbReference type="Pfam" id="PF04280">
    <property type="entry name" value="Tim44"/>
    <property type="match status" value="1"/>
</dbReference>
<dbReference type="InterPro" id="IPR007379">
    <property type="entry name" value="Tim44-like_dom"/>
</dbReference>
<feature type="compositionally biased region" description="Low complexity" evidence="1">
    <location>
        <begin position="49"/>
        <end position="71"/>
    </location>
</feature>
<dbReference type="RefSeq" id="WP_231142304.1">
    <property type="nucleotide sequence ID" value="NZ_CP088100.1"/>
</dbReference>
<name>A0ABY3QE86_9BRAD</name>
<feature type="transmembrane region" description="Helical" evidence="2">
    <location>
        <begin position="132"/>
        <end position="153"/>
    </location>
</feature>
<accession>A0ABY3QE86</accession>
<dbReference type="SUPFAM" id="SSF54427">
    <property type="entry name" value="NTF2-like"/>
    <property type="match status" value="1"/>
</dbReference>
<protein>
    <submittedName>
        <fullName evidence="4">Tim44 domain-containing protein</fullName>
    </submittedName>
</protein>
<organism evidence="4 5">
    <name type="scientific">Bradyrhizobium barranii</name>
    <dbReference type="NCBI Taxonomy" id="2992140"/>
    <lineage>
        <taxon>Bacteria</taxon>
        <taxon>Pseudomonadati</taxon>
        <taxon>Pseudomonadota</taxon>
        <taxon>Alphaproteobacteria</taxon>
        <taxon>Hyphomicrobiales</taxon>
        <taxon>Nitrobacteraceae</taxon>
        <taxon>Bradyrhizobium</taxon>
    </lineage>
</organism>
<keyword evidence="2" id="KW-0812">Transmembrane</keyword>
<evidence type="ECO:0000313" key="5">
    <source>
        <dbReference type="Proteomes" id="UP001430990"/>
    </source>
</evidence>
<feature type="transmembrane region" description="Helical" evidence="2">
    <location>
        <begin position="103"/>
        <end position="126"/>
    </location>
</feature>
<dbReference type="EMBL" id="CP088100">
    <property type="protein sequence ID" value="UFW84265.1"/>
    <property type="molecule type" value="Genomic_DNA"/>
</dbReference>
<evidence type="ECO:0000313" key="4">
    <source>
        <dbReference type="EMBL" id="UFW84265.1"/>
    </source>
</evidence>
<keyword evidence="2" id="KW-1133">Transmembrane helix</keyword>
<feature type="domain" description="Tim44-like" evidence="3">
    <location>
        <begin position="199"/>
        <end position="341"/>
    </location>
</feature>
<dbReference type="Proteomes" id="UP001430990">
    <property type="component" value="Chromosome"/>
</dbReference>
<evidence type="ECO:0000256" key="2">
    <source>
        <dbReference type="SAM" id="Phobius"/>
    </source>
</evidence>
<feature type="transmembrane region" description="Helical" evidence="2">
    <location>
        <begin position="18"/>
        <end position="39"/>
    </location>
</feature>
<reference evidence="4" key="1">
    <citation type="submission" date="2021-11" db="EMBL/GenBank/DDBJ databases">
        <title>Australian commercial rhizobial inoculants.</title>
        <authorList>
            <person name="Kohlmeier M.G."/>
            <person name="O'Hara G.W."/>
            <person name="Colombi E."/>
            <person name="Ramsay J.P."/>
            <person name="Terpolilli J."/>
        </authorList>
    </citation>
    <scope>NUCLEOTIDE SEQUENCE</scope>
    <source>
        <strain evidence="4">CC829</strain>
    </source>
</reference>
<feature type="region of interest" description="Disordered" evidence="1">
    <location>
        <begin position="43"/>
        <end position="77"/>
    </location>
</feature>
<dbReference type="Gene3D" id="3.10.450.240">
    <property type="match status" value="1"/>
</dbReference>